<name>A0A2K8NTS9_9MOLU</name>
<dbReference type="InterPro" id="IPR013025">
    <property type="entry name" value="Ribosomal_uL23-like"/>
</dbReference>
<evidence type="ECO:0000256" key="2">
    <source>
        <dbReference type="ARBA" id="ARBA00022730"/>
    </source>
</evidence>
<dbReference type="InterPro" id="IPR001014">
    <property type="entry name" value="Ribosomal_uL23_CS"/>
</dbReference>
<evidence type="ECO:0000313" key="8">
    <source>
        <dbReference type="EMBL" id="ATZ16161.1"/>
    </source>
</evidence>
<keyword evidence="9" id="KW-1185">Reference proteome</keyword>
<dbReference type="GO" id="GO:1990904">
    <property type="term" value="C:ribonucleoprotein complex"/>
    <property type="evidence" value="ECO:0007669"/>
    <property type="project" value="UniProtKB-KW"/>
</dbReference>
<dbReference type="OrthoDB" id="9793353at2"/>
<dbReference type="Pfam" id="PF00276">
    <property type="entry name" value="Ribosomal_L23"/>
    <property type="match status" value="1"/>
</dbReference>
<dbReference type="HAMAP" id="MF_01369_B">
    <property type="entry name" value="Ribosomal_uL23_B"/>
    <property type="match status" value="1"/>
</dbReference>
<dbReference type="GO" id="GO:0003735">
    <property type="term" value="F:structural constituent of ribosome"/>
    <property type="evidence" value="ECO:0007669"/>
    <property type="project" value="InterPro"/>
</dbReference>
<dbReference type="GO" id="GO:0006412">
    <property type="term" value="P:translation"/>
    <property type="evidence" value="ECO:0007669"/>
    <property type="project" value="UniProtKB-UniRule"/>
</dbReference>
<dbReference type="Proteomes" id="UP000232222">
    <property type="component" value="Chromosome"/>
</dbReference>
<evidence type="ECO:0000256" key="6">
    <source>
        <dbReference type="HAMAP-Rule" id="MF_01369"/>
    </source>
</evidence>
<dbReference type="NCBIfam" id="NF004363">
    <property type="entry name" value="PRK05738.2-4"/>
    <property type="match status" value="1"/>
</dbReference>
<evidence type="ECO:0000256" key="4">
    <source>
        <dbReference type="ARBA" id="ARBA00022980"/>
    </source>
</evidence>
<keyword evidence="3 6" id="KW-0694">RNA-binding</keyword>
<dbReference type="Gene3D" id="3.30.70.330">
    <property type="match status" value="1"/>
</dbReference>
<reference evidence="8 9" key="1">
    <citation type="submission" date="2017-11" db="EMBL/GenBank/DDBJ databases">
        <title>Genome sequence of Entomoplasma freundtii BARC 318 (ATCC 51999).</title>
        <authorList>
            <person name="Lo W.-S."/>
            <person name="Gasparich G.E."/>
            <person name="Kuo C.-H."/>
        </authorList>
    </citation>
    <scope>NUCLEOTIDE SEQUENCE [LARGE SCALE GENOMIC DNA]</scope>
    <source>
        <strain evidence="8 9">BARC 318</strain>
    </source>
</reference>
<dbReference type="EMBL" id="CP024962">
    <property type="protein sequence ID" value="ATZ16161.1"/>
    <property type="molecule type" value="Genomic_DNA"/>
</dbReference>
<dbReference type="GO" id="GO:0005840">
    <property type="term" value="C:ribosome"/>
    <property type="evidence" value="ECO:0007669"/>
    <property type="project" value="UniProtKB-KW"/>
</dbReference>
<keyword evidence="2 6" id="KW-0699">rRNA-binding</keyword>
<keyword evidence="5 6" id="KW-0687">Ribonucleoprotein</keyword>
<dbReference type="GO" id="GO:0019843">
    <property type="term" value="F:rRNA binding"/>
    <property type="evidence" value="ECO:0007669"/>
    <property type="project" value="UniProtKB-UniRule"/>
</dbReference>
<evidence type="ECO:0000256" key="1">
    <source>
        <dbReference type="ARBA" id="ARBA00006700"/>
    </source>
</evidence>
<comment type="similarity">
    <text evidence="1 6 7">Belongs to the universal ribosomal protein uL23 family.</text>
</comment>
<organism evidence="8 9">
    <name type="scientific">Entomoplasma freundtii</name>
    <dbReference type="NCBI Taxonomy" id="74700"/>
    <lineage>
        <taxon>Bacteria</taxon>
        <taxon>Bacillati</taxon>
        <taxon>Mycoplasmatota</taxon>
        <taxon>Mollicutes</taxon>
        <taxon>Entomoplasmatales</taxon>
        <taxon>Entomoplasmataceae</taxon>
        <taxon>Entomoplasma</taxon>
    </lineage>
</organism>
<accession>A0A2K8NTS9</accession>
<keyword evidence="4 6" id="KW-0689">Ribosomal protein</keyword>
<gene>
    <name evidence="6 8" type="primary">rplW</name>
    <name evidence="8" type="ORF">EFREU_v1c01340</name>
</gene>
<dbReference type="SUPFAM" id="SSF54189">
    <property type="entry name" value="Ribosomal proteins S24e, L23 and L15e"/>
    <property type="match status" value="1"/>
</dbReference>
<proteinExistence type="inferred from homology"/>
<evidence type="ECO:0000256" key="7">
    <source>
        <dbReference type="RuleBase" id="RU003934"/>
    </source>
</evidence>
<evidence type="ECO:0000256" key="5">
    <source>
        <dbReference type="ARBA" id="ARBA00023274"/>
    </source>
</evidence>
<dbReference type="AlphaFoldDB" id="A0A2K8NTS9"/>
<dbReference type="InterPro" id="IPR012677">
    <property type="entry name" value="Nucleotide-bd_a/b_plait_sf"/>
</dbReference>
<protein>
    <recommendedName>
        <fullName evidence="6">Large ribosomal subunit protein uL23</fullName>
    </recommendedName>
</protein>
<sequence length="101" mass="11387">MHLTEVIQKPVLTEKSFLGHQNGVYTFLVAKKANKTQIKKTFEEIFEVKVASVRTANYDGKIKVAGRRGRGQNFSAGKTNNYKKAFITLKEGQQLDVLNDL</sequence>
<comment type="function">
    <text evidence="6">One of the early assembly proteins it binds 23S rRNA. One of the proteins that surrounds the polypeptide exit tunnel on the outside of the ribosome. Forms the main docking site for trigger factor binding to the ribosome.</text>
</comment>
<comment type="subunit">
    <text evidence="6">Part of the 50S ribosomal subunit. Contacts protein L29, and trigger factor when it is bound to the ribosome.</text>
</comment>
<dbReference type="InterPro" id="IPR012678">
    <property type="entry name" value="Ribosomal_uL23/eL15/eS24_sf"/>
</dbReference>
<dbReference type="RefSeq" id="WP_100609121.1">
    <property type="nucleotide sequence ID" value="NZ_CP024962.1"/>
</dbReference>
<evidence type="ECO:0000313" key="9">
    <source>
        <dbReference type="Proteomes" id="UP000232222"/>
    </source>
</evidence>
<evidence type="ECO:0000256" key="3">
    <source>
        <dbReference type="ARBA" id="ARBA00022884"/>
    </source>
</evidence>
<dbReference type="KEGG" id="efr:EFREU_v1c01340"/>
<dbReference type="PANTHER" id="PTHR11620">
    <property type="entry name" value="60S RIBOSOMAL PROTEIN L23A"/>
    <property type="match status" value="1"/>
</dbReference>
<dbReference type="PROSITE" id="PS00050">
    <property type="entry name" value="RIBOSOMAL_L23"/>
    <property type="match status" value="1"/>
</dbReference>